<evidence type="ECO:0000313" key="3">
    <source>
        <dbReference type="EMBL" id="MCW6512643.1"/>
    </source>
</evidence>
<dbReference type="Gene3D" id="2.30.30.240">
    <property type="entry name" value="PRC-barrel domain"/>
    <property type="match status" value="1"/>
</dbReference>
<accession>A0AA41Z482</accession>
<sequence>MNKHLTIALLTAGYASLVLTTAAGATQTAPIHNDEVPPSPVAQASPVAEPSASCLDDLRDFNAKIEKDGYWLGGSAFGYGFPAGGWGFGYGYPMGAYRPPAGIGFQNARPGYEIRALLASANILAREGRQQACEDVLSATGSIYGKYLADMHDDNAKLVNGPAWRQQQIAAALPIAGTTTSVRSDQLIGTELRNHSDQGLGSVDDIVLSPTTGTIAYLIVGRGGIFGLDKNYVPVPWSDIKATPNMNILVLDSTTSAMDDAPGVRKNQILTPAQYAETSRKVDDYWKVHIAKKITD</sequence>
<evidence type="ECO:0000256" key="1">
    <source>
        <dbReference type="SAM" id="SignalP"/>
    </source>
</evidence>
<proteinExistence type="predicted"/>
<comment type="caution">
    <text evidence="3">The sequence shown here is derived from an EMBL/GenBank/DDBJ whole genome shotgun (WGS) entry which is preliminary data.</text>
</comment>
<evidence type="ECO:0000259" key="2">
    <source>
        <dbReference type="Pfam" id="PF05239"/>
    </source>
</evidence>
<evidence type="ECO:0000313" key="4">
    <source>
        <dbReference type="Proteomes" id="UP001165667"/>
    </source>
</evidence>
<reference evidence="3" key="1">
    <citation type="submission" date="2022-05" db="EMBL/GenBank/DDBJ databases">
        <authorList>
            <person name="Pankratov T."/>
        </authorList>
    </citation>
    <scope>NUCLEOTIDE SEQUENCE</scope>
    <source>
        <strain evidence="3">BP6-180914</strain>
    </source>
</reference>
<feature type="signal peptide" evidence="1">
    <location>
        <begin position="1"/>
        <end position="25"/>
    </location>
</feature>
<dbReference type="PANTHER" id="PTHR36505:SF1">
    <property type="entry name" value="BLR1072 PROTEIN"/>
    <property type="match status" value="1"/>
</dbReference>
<keyword evidence="4" id="KW-1185">Reference proteome</keyword>
<gene>
    <name evidence="3" type="ORF">M8523_32570</name>
</gene>
<name>A0AA41Z482_9HYPH</name>
<keyword evidence="1" id="KW-0732">Signal</keyword>
<dbReference type="AlphaFoldDB" id="A0AA41Z482"/>
<dbReference type="InterPro" id="IPR027275">
    <property type="entry name" value="PRC-brl_dom"/>
</dbReference>
<dbReference type="Proteomes" id="UP001165667">
    <property type="component" value="Unassembled WGS sequence"/>
</dbReference>
<dbReference type="Pfam" id="PF05239">
    <property type="entry name" value="PRC"/>
    <property type="match status" value="1"/>
</dbReference>
<protein>
    <submittedName>
        <fullName evidence="3">PRC-barrel domain-containing protein</fullName>
    </submittedName>
</protein>
<dbReference type="RefSeq" id="WP_282589019.1">
    <property type="nucleotide sequence ID" value="NZ_JAMOIM010000058.1"/>
</dbReference>
<feature type="chain" id="PRO_5041428017" evidence="1">
    <location>
        <begin position="26"/>
        <end position="296"/>
    </location>
</feature>
<dbReference type="PANTHER" id="PTHR36505">
    <property type="entry name" value="BLR1072 PROTEIN"/>
    <property type="match status" value="1"/>
</dbReference>
<feature type="domain" description="PRC-barrel" evidence="2">
    <location>
        <begin position="182"/>
        <end position="242"/>
    </location>
</feature>
<dbReference type="InterPro" id="IPR011033">
    <property type="entry name" value="PRC_barrel-like_sf"/>
</dbReference>
<organism evidence="3 4">
    <name type="scientific">Lichenifustis flavocetrariae</name>
    <dbReference type="NCBI Taxonomy" id="2949735"/>
    <lineage>
        <taxon>Bacteria</taxon>
        <taxon>Pseudomonadati</taxon>
        <taxon>Pseudomonadota</taxon>
        <taxon>Alphaproteobacteria</taxon>
        <taxon>Hyphomicrobiales</taxon>
        <taxon>Lichenihabitantaceae</taxon>
        <taxon>Lichenifustis</taxon>
    </lineage>
</organism>
<dbReference type="EMBL" id="JAMOIM010000058">
    <property type="protein sequence ID" value="MCW6512643.1"/>
    <property type="molecule type" value="Genomic_DNA"/>
</dbReference>
<dbReference type="SUPFAM" id="SSF50346">
    <property type="entry name" value="PRC-barrel domain"/>
    <property type="match status" value="1"/>
</dbReference>